<dbReference type="InterPro" id="IPR007627">
    <property type="entry name" value="RNA_pol_sigma70_r2"/>
</dbReference>
<reference evidence="6 7" key="1">
    <citation type="journal article" date="2011" name="J. Bacteriol.">
        <title>Complete genome sequence of the cellulose-degrading bacterium Cellulosilyticum lentocellum.</title>
        <authorList>
            <consortium name="US DOE Joint Genome Institute"/>
            <person name="Miller D.A."/>
            <person name="Suen G."/>
            <person name="Bruce D."/>
            <person name="Copeland A."/>
            <person name="Cheng J.F."/>
            <person name="Detter C."/>
            <person name="Goodwin L.A."/>
            <person name="Han C.S."/>
            <person name="Hauser L.J."/>
            <person name="Land M.L."/>
            <person name="Lapidus A."/>
            <person name="Lucas S."/>
            <person name="Meincke L."/>
            <person name="Pitluck S."/>
            <person name="Tapia R."/>
            <person name="Teshima H."/>
            <person name="Woyke T."/>
            <person name="Fox B.G."/>
            <person name="Angert E.R."/>
            <person name="Currie C.R."/>
        </authorList>
    </citation>
    <scope>NUCLEOTIDE SEQUENCE [LARGE SCALE GENOMIC DNA]</scope>
    <source>
        <strain evidence="7">ATCC 49066 / DSM 5427 / NCIMB 11756 / RHM5</strain>
    </source>
</reference>
<keyword evidence="7" id="KW-1185">Reference proteome</keyword>
<dbReference type="EMBL" id="CP002582">
    <property type="protein sequence ID" value="ADZ83078.1"/>
    <property type="molecule type" value="Genomic_DNA"/>
</dbReference>
<keyword evidence="4" id="KW-0804">Transcription</keyword>
<sequence length="216" mass="24695">MAIIQGVSKENKNLEQLTDEELIQRYRDGINEAIEVLVQRYKRFVRTKIKANYFIGVDKDDLIQEGMIGLFKAICDYDAHKDTSFKSFATLCVTRQVSTAFKAVSRQKHIPLNTSISLSIPINHKGNEEDDEGITLLDTIKNNTSMTPEDEMISKENLEVLNNQIIKALSKLEWQVLNLYISGKNYQEIAKELDKSPKSIDNALQRIKKKLESVCK</sequence>
<dbReference type="InterPro" id="IPR036388">
    <property type="entry name" value="WH-like_DNA-bd_sf"/>
</dbReference>
<evidence type="ECO:0000256" key="4">
    <source>
        <dbReference type="ARBA" id="ARBA00023163"/>
    </source>
</evidence>
<dbReference type="InterPro" id="IPR013324">
    <property type="entry name" value="RNA_pol_sigma_r3/r4-like"/>
</dbReference>
<dbReference type="GO" id="GO:0006352">
    <property type="term" value="P:DNA-templated transcription initiation"/>
    <property type="evidence" value="ECO:0007669"/>
    <property type="project" value="InterPro"/>
</dbReference>
<proteinExistence type="predicted"/>
<accession>F2JI50</accession>
<dbReference type="AlphaFoldDB" id="F2JI50"/>
<protein>
    <submittedName>
        <fullName evidence="6">Transcriptional regulator, LuxR family</fullName>
    </submittedName>
</protein>
<dbReference type="NCBIfam" id="NF006145">
    <property type="entry name" value="PRK08295.1-2"/>
    <property type="match status" value="1"/>
</dbReference>
<dbReference type="GO" id="GO:0016987">
    <property type="term" value="F:sigma factor activity"/>
    <property type="evidence" value="ECO:0007669"/>
    <property type="project" value="UniProtKB-KW"/>
</dbReference>
<dbReference type="InterPro" id="IPR000943">
    <property type="entry name" value="RNA_pol_sigma70"/>
</dbReference>
<evidence type="ECO:0000256" key="2">
    <source>
        <dbReference type="ARBA" id="ARBA00023082"/>
    </source>
</evidence>
<dbReference type="PIRSF" id="PIRSF002939">
    <property type="entry name" value="RNA_polymerase_sigma-H_factor"/>
    <property type="match status" value="1"/>
</dbReference>
<keyword evidence="1" id="KW-0805">Transcription regulation</keyword>
<dbReference type="SUPFAM" id="SSF88659">
    <property type="entry name" value="Sigma3 and sigma4 domains of RNA polymerase sigma factors"/>
    <property type="match status" value="1"/>
</dbReference>
<evidence type="ECO:0000259" key="5">
    <source>
        <dbReference type="PROSITE" id="PS00715"/>
    </source>
</evidence>
<feature type="domain" description="RNA polymerase sigma-70" evidence="5">
    <location>
        <begin position="61"/>
        <end position="74"/>
    </location>
</feature>
<dbReference type="PANTHER" id="PTHR30385:SF1">
    <property type="entry name" value="RNA POLYMERASE SIGMA-H FACTOR"/>
    <property type="match status" value="1"/>
</dbReference>
<keyword evidence="2" id="KW-0731">Sigma factor</keyword>
<gene>
    <name evidence="6" type="ordered locus">Clole_1352</name>
</gene>
<dbReference type="InterPro" id="IPR013249">
    <property type="entry name" value="RNA_pol_sigma70_r4_t2"/>
</dbReference>
<dbReference type="NCBIfam" id="NF006147">
    <property type="entry name" value="PRK08295.1-4"/>
    <property type="match status" value="1"/>
</dbReference>
<dbReference type="STRING" id="642492.Clole_1352"/>
<dbReference type="Pfam" id="PF04542">
    <property type="entry name" value="Sigma70_r2"/>
    <property type="match status" value="1"/>
</dbReference>
<evidence type="ECO:0000313" key="7">
    <source>
        <dbReference type="Proteomes" id="UP000008467"/>
    </source>
</evidence>
<dbReference type="HOGENOM" id="CLU_090333_0_1_9"/>
<name>F2JI50_CELLD</name>
<dbReference type="PROSITE" id="PS00715">
    <property type="entry name" value="SIGMA70_1"/>
    <property type="match status" value="1"/>
</dbReference>
<dbReference type="InterPro" id="IPR014284">
    <property type="entry name" value="RNA_pol_sigma-70_dom"/>
</dbReference>
<evidence type="ECO:0000256" key="1">
    <source>
        <dbReference type="ARBA" id="ARBA00023015"/>
    </source>
</evidence>
<dbReference type="RefSeq" id="WP_013656377.1">
    <property type="nucleotide sequence ID" value="NC_015275.1"/>
</dbReference>
<dbReference type="NCBIfam" id="TIGR02937">
    <property type="entry name" value="sigma70-ECF"/>
    <property type="match status" value="1"/>
</dbReference>
<dbReference type="InterPro" id="IPR016371">
    <property type="entry name" value="RNA_pol_sigma-H_factor"/>
</dbReference>
<dbReference type="eggNOG" id="COG1595">
    <property type="taxonomic scope" value="Bacteria"/>
</dbReference>
<dbReference type="GO" id="GO:0003677">
    <property type="term" value="F:DNA binding"/>
    <property type="evidence" value="ECO:0007669"/>
    <property type="project" value="UniProtKB-KW"/>
</dbReference>
<dbReference type="InterPro" id="IPR013325">
    <property type="entry name" value="RNA_pol_sigma_r2"/>
</dbReference>
<dbReference type="NCBIfam" id="NF006148">
    <property type="entry name" value="PRK08295.1-5"/>
    <property type="match status" value="1"/>
</dbReference>
<dbReference type="Gene3D" id="1.10.10.10">
    <property type="entry name" value="Winged helix-like DNA-binding domain superfamily/Winged helix DNA-binding domain"/>
    <property type="match status" value="1"/>
</dbReference>
<dbReference type="Proteomes" id="UP000008467">
    <property type="component" value="Chromosome"/>
</dbReference>
<evidence type="ECO:0000256" key="3">
    <source>
        <dbReference type="ARBA" id="ARBA00023125"/>
    </source>
</evidence>
<dbReference type="KEGG" id="cle:Clole_1352"/>
<dbReference type="Gene3D" id="1.20.120.1810">
    <property type="match status" value="1"/>
</dbReference>
<dbReference type="SUPFAM" id="SSF88946">
    <property type="entry name" value="Sigma2 domain of RNA polymerase sigma factors"/>
    <property type="match status" value="1"/>
</dbReference>
<dbReference type="PANTHER" id="PTHR30385">
    <property type="entry name" value="SIGMA FACTOR F FLAGELLAR"/>
    <property type="match status" value="1"/>
</dbReference>
<dbReference type="Pfam" id="PF08281">
    <property type="entry name" value="Sigma70_r4_2"/>
    <property type="match status" value="1"/>
</dbReference>
<evidence type="ECO:0000313" key="6">
    <source>
        <dbReference type="EMBL" id="ADZ83078.1"/>
    </source>
</evidence>
<keyword evidence="3" id="KW-0238">DNA-binding</keyword>
<organism evidence="6 7">
    <name type="scientific">Cellulosilyticum lentocellum (strain ATCC 49066 / DSM 5427 / NCIMB 11756 / RHM5)</name>
    <name type="common">Clostridium lentocellum</name>
    <dbReference type="NCBI Taxonomy" id="642492"/>
    <lineage>
        <taxon>Bacteria</taxon>
        <taxon>Bacillati</taxon>
        <taxon>Bacillota</taxon>
        <taxon>Clostridia</taxon>
        <taxon>Lachnospirales</taxon>
        <taxon>Cellulosilyticaceae</taxon>
        <taxon>Cellulosilyticum</taxon>
    </lineage>
</organism>